<evidence type="ECO:0000256" key="15">
    <source>
        <dbReference type="ARBA" id="ARBA00033349"/>
    </source>
</evidence>
<gene>
    <name evidence="19" type="ORF">E5161_09625</name>
</gene>
<dbReference type="GO" id="GO:0090563">
    <property type="term" value="F:protein-phosphocysteine-sugar phosphotransferase activity"/>
    <property type="evidence" value="ECO:0007669"/>
    <property type="project" value="TreeGrafter"/>
</dbReference>
<evidence type="ECO:0000256" key="8">
    <source>
        <dbReference type="ARBA" id="ARBA00022553"/>
    </source>
</evidence>
<dbReference type="NCBIfam" id="NF011663">
    <property type="entry name" value="PRK15083.1"/>
    <property type="match status" value="1"/>
</dbReference>
<dbReference type="PANTHER" id="PTHR30181:SF2">
    <property type="entry name" value="PTS SYSTEM MANNITOL-SPECIFIC EIICBA COMPONENT"/>
    <property type="match status" value="1"/>
</dbReference>
<keyword evidence="6" id="KW-0813">Transport</keyword>
<evidence type="ECO:0000256" key="5">
    <source>
        <dbReference type="ARBA" id="ARBA00021825"/>
    </source>
</evidence>
<dbReference type="InterPro" id="IPR050893">
    <property type="entry name" value="Sugar_PTS"/>
</dbReference>
<evidence type="ECO:0000256" key="7">
    <source>
        <dbReference type="ARBA" id="ARBA00022475"/>
    </source>
</evidence>
<dbReference type="Pfam" id="PF02302">
    <property type="entry name" value="PTS_IIB"/>
    <property type="match status" value="1"/>
</dbReference>
<dbReference type="PANTHER" id="PTHR30181">
    <property type="entry name" value="MANNITOL PERMEASE IIC COMPONENT"/>
    <property type="match status" value="1"/>
</dbReference>
<dbReference type="InterPro" id="IPR036095">
    <property type="entry name" value="PTS_EIIB-like_sf"/>
</dbReference>
<keyword evidence="11" id="KW-0598">Phosphotransferase system</keyword>
<evidence type="ECO:0000259" key="18">
    <source>
        <dbReference type="PROSITE" id="PS51104"/>
    </source>
</evidence>
<dbReference type="Pfam" id="PF02378">
    <property type="entry name" value="PTS_EIIC"/>
    <property type="match status" value="1"/>
</dbReference>
<sequence>MSDITKQQGSPDGGTRVAIQRFGRFLSAMVMPNIGAFIAWGLITALFIETGWLPNKSLAELVGPMIRFLLPLLIGFTGGHAIHGHRGGVIGAVATMGVIIGTDIPMFLGAMIMGPLAAWILKKFDQSIEGKVKSGFEMLVNNFSSGIIGGLLAVLAYKGIGPVVEAISKGLANGVDALVNAHLLPLVNILIEPGKILFLNNAINHGVLGPIGVEQSAKVGQSIMFMLESNPGPGLGILLAYWLFGRGTVKNSAPGAIIIHFFGGIHEIYFPYVLMNPRLLLAAIAGGIVGTGTFAALGAGLVAAPSPGSIIAYIAMTPKGGLFPVLLGVILATAASFLVASLLLKTSRKNQADDLETATAKVQEMKAQSKGQAAAAAAPAVTNTAARVDKIVFACDAGMGSSAMGASVLRKKLKTAGSDVTVVNTAINDIPADADIVITQKTLTDRARDKAPQAEHISIDNFMNSPEYDALVKRLGK</sequence>
<organism evidence="19 20">
    <name type="scientific">Cohnella pontilimi</name>
    <dbReference type="NCBI Taxonomy" id="2564100"/>
    <lineage>
        <taxon>Bacteria</taxon>
        <taxon>Bacillati</taxon>
        <taxon>Bacillota</taxon>
        <taxon>Bacilli</taxon>
        <taxon>Bacillales</taxon>
        <taxon>Paenibacillaceae</taxon>
        <taxon>Cohnella</taxon>
    </lineage>
</organism>
<evidence type="ECO:0000256" key="6">
    <source>
        <dbReference type="ARBA" id="ARBA00022448"/>
    </source>
</evidence>
<evidence type="ECO:0000256" key="11">
    <source>
        <dbReference type="ARBA" id="ARBA00022683"/>
    </source>
</evidence>
<keyword evidence="12 16" id="KW-0812">Transmembrane</keyword>
<feature type="domain" description="PTS EIIC type-2" evidence="18">
    <location>
        <begin position="22"/>
        <end position="345"/>
    </location>
</feature>
<comment type="caution">
    <text evidence="19">The sequence shown here is derived from an EMBL/GenBank/DDBJ whole genome shotgun (WGS) entry which is preliminary data.</text>
</comment>
<dbReference type="InterPro" id="IPR013014">
    <property type="entry name" value="PTS_EIIC_2"/>
</dbReference>
<evidence type="ECO:0000256" key="16">
    <source>
        <dbReference type="SAM" id="Phobius"/>
    </source>
</evidence>
<evidence type="ECO:0000256" key="12">
    <source>
        <dbReference type="ARBA" id="ARBA00022692"/>
    </source>
</evidence>
<evidence type="ECO:0000313" key="20">
    <source>
        <dbReference type="Proteomes" id="UP000309673"/>
    </source>
</evidence>
<evidence type="ECO:0000256" key="14">
    <source>
        <dbReference type="ARBA" id="ARBA00023136"/>
    </source>
</evidence>
<dbReference type="GO" id="GO:0005886">
    <property type="term" value="C:plasma membrane"/>
    <property type="evidence" value="ECO:0007669"/>
    <property type="project" value="UniProtKB-SubCell"/>
</dbReference>
<feature type="transmembrane region" description="Helical" evidence="16">
    <location>
        <begin position="89"/>
        <end position="118"/>
    </location>
</feature>
<comment type="function">
    <text evidence="2">The phosphoenolpyruvate-dependent sugar phosphotransferase system (sugar PTS), a major carbohydrate active transport system, catalyzes the phosphorylation of incoming sugar substrates concomitantly with their translocation across the cell membrane. The enzyme II CmtAB PTS system is involved in D-mannitol transport.</text>
</comment>
<evidence type="ECO:0000256" key="1">
    <source>
        <dbReference type="ARBA" id="ARBA00001655"/>
    </source>
</evidence>
<feature type="transmembrane region" description="Helical" evidence="16">
    <location>
        <begin position="322"/>
        <end position="344"/>
    </location>
</feature>
<keyword evidence="8" id="KW-0597">Phosphoprotein</keyword>
<keyword evidence="13 16" id="KW-1133">Transmembrane helix</keyword>
<dbReference type="FunFam" id="3.40.50.2300:FF:000047">
    <property type="entry name" value="PTS system mannitol-specific transporter subunit IICBA"/>
    <property type="match status" value="1"/>
</dbReference>
<comment type="subcellular location">
    <subcellularLocation>
        <location evidence="3">Cell membrane</location>
        <topology evidence="3">Multi-pass membrane protein</topology>
    </subcellularLocation>
</comment>
<evidence type="ECO:0000256" key="4">
    <source>
        <dbReference type="ARBA" id="ARBA00011909"/>
    </source>
</evidence>
<keyword evidence="10" id="KW-0808">Transferase</keyword>
<evidence type="ECO:0000256" key="3">
    <source>
        <dbReference type="ARBA" id="ARBA00004651"/>
    </source>
</evidence>
<feature type="transmembrane region" description="Helical" evidence="16">
    <location>
        <begin position="34"/>
        <end position="53"/>
    </location>
</feature>
<dbReference type="SUPFAM" id="SSF52794">
    <property type="entry name" value="PTS system IIB component-like"/>
    <property type="match status" value="1"/>
</dbReference>
<protein>
    <recommendedName>
        <fullName evidence="5">PTS system mannitol-specific EIICB component</fullName>
        <ecNumber evidence="4">2.7.1.197</ecNumber>
    </recommendedName>
    <alternativeName>
        <fullName evidence="15">EIICB-Mtl</fullName>
    </alternativeName>
</protein>
<comment type="catalytic activity">
    <reaction evidence="1">
        <text>D-mannitol(out) + N(pros)-phospho-L-histidyl-[protein] = D-mannitol 1-phosphate(in) + L-histidyl-[protein]</text>
        <dbReference type="Rhea" id="RHEA:33363"/>
        <dbReference type="Rhea" id="RHEA-COMP:9745"/>
        <dbReference type="Rhea" id="RHEA-COMP:9746"/>
        <dbReference type="ChEBI" id="CHEBI:16899"/>
        <dbReference type="ChEBI" id="CHEBI:29979"/>
        <dbReference type="ChEBI" id="CHEBI:61381"/>
        <dbReference type="ChEBI" id="CHEBI:64837"/>
        <dbReference type="EC" id="2.7.1.197"/>
    </reaction>
</comment>
<feature type="transmembrane region" description="Helical" evidence="16">
    <location>
        <begin position="253"/>
        <end position="272"/>
    </location>
</feature>
<feature type="transmembrane region" description="Helical" evidence="16">
    <location>
        <begin position="139"/>
        <end position="160"/>
    </location>
</feature>
<feature type="transmembrane region" description="Helical" evidence="16">
    <location>
        <begin position="279"/>
        <end position="302"/>
    </location>
</feature>
<dbReference type="InterPro" id="IPR013011">
    <property type="entry name" value="PTS_EIIB_2"/>
</dbReference>
<keyword evidence="20" id="KW-1185">Reference proteome</keyword>
<feature type="domain" description="PTS EIIB type-2" evidence="17">
    <location>
        <begin position="389"/>
        <end position="477"/>
    </location>
</feature>
<accession>A0A4U0FBU1</accession>
<dbReference type="AlphaFoldDB" id="A0A4U0FBU1"/>
<dbReference type="InterPro" id="IPR003352">
    <property type="entry name" value="PTS_EIIC"/>
</dbReference>
<dbReference type="InterPro" id="IPR004718">
    <property type="entry name" value="PTS_IIC_mtl"/>
</dbReference>
<evidence type="ECO:0000259" key="17">
    <source>
        <dbReference type="PROSITE" id="PS51099"/>
    </source>
</evidence>
<dbReference type="Gene3D" id="3.40.50.2300">
    <property type="match status" value="1"/>
</dbReference>
<evidence type="ECO:0000256" key="2">
    <source>
        <dbReference type="ARBA" id="ARBA00002434"/>
    </source>
</evidence>
<dbReference type="OrthoDB" id="9814222at2"/>
<reference evidence="19 20" key="1">
    <citation type="submission" date="2019-04" db="EMBL/GenBank/DDBJ databases">
        <title>Cohnella sp. nov., isolated from soil.</title>
        <authorList>
            <person name="Kim W."/>
        </authorList>
    </citation>
    <scope>NUCLEOTIDE SEQUENCE [LARGE SCALE GENOMIC DNA]</scope>
    <source>
        <strain evidence="19 20">CAU 1483</strain>
    </source>
</reference>
<keyword evidence="9" id="KW-0762">Sugar transport</keyword>
<dbReference type="PROSITE" id="PS51104">
    <property type="entry name" value="PTS_EIIC_TYPE_2"/>
    <property type="match status" value="1"/>
</dbReference>
<proteinExistence type="predicted"/>
<feature type="transmembrane region" description="Helical" evidence="16">
    <location>
        <begin position="65"/>
        <end position="83"/>
    </location>
</feature>
<evidence type="ECO:0000256" key="9">
    <source>
        <dbReference type="ARBA" id="ARBA00022597"/>
    </source>
</evidence>
<dbReference type="EC" id="2.7.1.197" evidence="4"/>
<dbReference type="PROSITE" id="PS51099">
    <property type="entry name" value="PTS_EIIB_TYPE_2"/>
    <property type="match status" value="1"/>
</dbReference>
<dbReference type="GO" id="GO:0009401">
    <property type="term" value="P:phosphoenolpyruvate-dependent sugar phosphotransferase system"/>
    <property type="evidence" value="ECO:0007669"/>
    <property type="project" value="UniProtKB-KW"/>
</dbReference>
<keyword evidence="14 16" id="KW-0472">Membrane</keyword>
<dbReference type="InterPro" id="IPR029503">
    <property type="entry name" value="PTS_EIIB_mannitol"/>
</dbReference>
<evidence type="ECO:0000256" key="13">
    <source>
        <dbReference type="ARBA" id="ARBA00022989"/>
    </source>
</evidence>
<name>A0A4U0FBU1_9BACL</name>
<keyword evidence="7" id="KW-1003">Cell membrane</keyword>
<dbReference type="CDD" id="cd05567">
    <property type="entry name" value="PTS_IIB_mannitol"/>
    <property type="match status" value="1"/>
</dbReference>
<dbReference type="NCBIfam" id="TIGR00851">
    <property type="entry name" value="mtlA"/>
    <property type="match status" value="1"/>
</dbReference>
<evidence type="ECO:0000313" key="19">
    <source>
        <dbReference type="EMBL" id="TJY42255.1"/>
    </source>
</evidence>
<dbReference type="GO" id="GO:0022872">
    <property type="term" value="F:protein-N(PI)-phosphohistidine-mannitol phosphotransferase system transmembrane transporter activity"/>
    <property type="evidence" value="ECO:0007669"/>
    <property type="project" value="InterPro"/>
</dbReference>
<evidence type="ECO:0000256" key="10">
    <source>
        <dbReference type="ARBA" id="ARBA00022679"/>
    </source>
</evidence>
<dbReference type="Proteomes" id="UP000309673">
    <property type="component" value="Unassembled WGS sequence"/>
</dbReference>
<dbReference type="EMBL" id="SUPK01000004">
    <property type="protein sequence ID" value="TJY42255.1"/>
    <property type="molecule type" value="Genomic_DNA"/>
</dbReference>
<dbReference type="InterPro" id="IPR003501">
    <property type="entry name" value="PTS_EIIB_2/3"/>
</dbReference>
<dbReference type="RefSeq" id="WP_136777510.1">
    <property type="nucleotide sequence ID" value="NZ_SUPK01000004.1"/>
</dbReference>